<dbReference type="Pfam" id="PF17107">
    <property type="entry name" value="SesA"/>
    <property type="match status" value="1"/>
</dbReference>
<dbReference type="RefSeq" id="XP_024733094.1">
    <property type="nucleotide sequence ID" value="XM_024880833.1"/>
</dbReference>
<protein>
    <recommendedName>
        <fullName evidence="2">NACHT-NTPase and P-loop NTPases N-terminal domain-containing protein</fullName>
    </recommendedName>
</protein>
<accession>A0A2J6SZH5</accession>
<evidence type="ECO:0000259" key="2">
    <source>
        <dbReference type="Pfam" id="PF17107"/>
    </source>
</evidence>
<organism evidence="3 4">
    <name type="scientific">Hyaloscypha bicolor E</name>
    <dbReference type="NCBI Taxonomy" id="1095630"/>
    <lineage>
        <taxon>Eukaryota</taxon>
        <taxon>Fungi</taxon>
        <taxon>Dikarya</taxon>
        <taxon>Ascomycota</taxon>
        <taxon>Pezizomycotina</taxon>
        <taxon>Leotiomycetes</taxon>
        <taxon>Helotiales</taxon>
        <taxon>Hyaloscyphaceae</taxon>
        <taxon>Hyaloscypha</taxon>
        <taxon>Hyaloscypha bicolor</taxon>
    </lineage>
</organism>
<dbReference type="GeneID" id="36588910"/>
<dbReference type="STRING" id="1095630.A0A2J6SZH5"/>
<gene>
    <name evidence="3" type="ORF">K444DRAFT_615983</name>
</gene>
<feature type="domain" description="NACHT-NTPase and P-loop NTPases N-terminal" evidence="2">
    <location>
        <begin position="8"/>
        <end position="123"/>
    </location>
</feature>
<keyword evidence="4" id="KW-1185">Reference proteome</keyword>
<evidence type="ECO:0000313" key="3">
    <source>
        <dbReference type="EMBL" id="PMD56190.1"/>
    </source>
</evidence>
<name>A0A2J6SZH5_9HELO</name>
<sequence length="158" mass="17744">MEAVGAAASIISIATLAIQLGDALRKAAEFWDAIEDAPANVQRISRELQLLVKGLDTIRHQHEATLDSDEHEQWIRQALELVKEDIDELVDLVSDLSRSLGPGYGRVKQNWGKVRIVLKRDKIRRCKDNIESAKITKGSPYTRPPQLSKHLKGIKRGF</sequence>
<evidence type="ECO:0000313" key="4">
    <source>
        <dbReference type="Proteomes" id="UP000235371"/>
    </source>
</evidence>
<dbReference type="AlphaFoldDB" id="A0A2J6SZH5"/>
<feature type="region of interest" description="Disordered" evidence="1">
    <location>
        <begin position="137"/>
        <end position="158"/>
    </location>
</feature>
<feature type="compositionally biased region" description="Basic residues" evidence="1">
    <location>
        <begin position="149"/>
        <end position="158"/>
    </location>
</feature>
<dbReference type="OrthoDB" id="432483at2759"/>
<dbReference type="InterPro" id="IPR031352">
    <property type="entry name" value="SesA"/>
</dbReference>
<dbReference type="InParanoid" id="A0A2J6SZH5"/>
<dbReference type="Proteomes" id="UP000235371">
    <property type="component" value="Unassembled WGS sequence"/>
</dbReference>
<proteinExistence type="predicted"/>
<dbReference type="EMBL" id="KZ613848">
    <property type="protein sequence ID" value="PMD56190.1"/>
    <property type="molecule type" value="Genomic_DNA"/>
</dbReference>
<reference evidence="3 4" key="1">
    <citation type="submission" date="2016-04" db="EMBL/GenBank/DDBJ databases">
        <title>A degradative enzymes factory behind the ericoid mycorrhizal symbiosis.</title>
        <authorList>
            <consortium name="DOE Joint Genome Institute"/>
            <person name="Martino E."/>
            <person name="Morin E."/>
            <person name="Grelet G."/>
            <person name="Kuo A."/>
            <person name="Kohler A."/>
            <person name="Daghino S."/>
            <person name="Barry K."/>
            <person name="Choi C."/>
            <person name="Cichocki N."/>
            <person name="Clum A."/>
            <person name="Copeland A."/>
            <person name="Hainaut M."/>
            <person name="Haridas S."/>
            <person name="Labutti K."/>
            <person name="Lindquist E."/>
            <person name="Lipzen A."/>
            <person name="Khouja H.-R."/>
            <person name="Murat C."/>
            <person name="Ohm R."/>
            <person name="Olson A."/>
            <person name="Spatafora J."/>
            <person name="Veneault-Fourrey C."/>
            <person name="Henrissat B."/>
            <person name="Grigoriev I."/>
            <person name="Martin F."/>
            <person name="Perotto S."/>
        </authorList>
    </citation>
    <scope>NUCLEOTIDE SEQUENCE [LARGE SCALE GENOMIC DNA]</scope>
    <source>
        <strain evidence="3 4">E</strain>
    </source>
</reference>
<evidence type="ECO:0000256" key="1">
    <source>
        <dbReference type="SAM" id="MobiDB-lite"/>
    </source>
</evidence>